<dbReference type="Pfam" id="PF00440">
    <property type="entry name" value="TetR_N"/>
    <property type="match status" value="1"/>
</dbReference>
<dbReference type="RefSeq" id="WP_345538871.1">
    <property type="nucleotide sequence ID" value="NZ_BAABGJ010000028.1"/>
</dbReference>
<dbReference type="PRINTS" id="PR00455">
    <property type="entry name" value="HTHTETR"/>
</dbReference>
<feature type="domain" description="HTH tetR-type" evidence="3">
    <location>
        <begin position="18"/>
        <end position="78"/>
    </location>
</feature>
<dbReference type="Gene3D" id="1.10.357.10">
    <property type="entry name" value="Tetracycline Repressor, domain 2"/>
    <property type="match status" value="1"/>
</dbReference>
<dbReference type="Pfam" id="PF17938">
    <property type="entry name" value="TetR_C_29"/>
    <property type="match status" value="1"/>
</dbReference>
<dbReference type="PROSITE" id="PS50977">
    <property type="entry name" value="HTH_TETR_2"/>
    <property type="match status" value="1"/>
</dbReference>
<dbReference type="SUPFAM" id="SSF48498">
    <property type="entry name" value="Tetracyclin repressor-like, C-terminal domain"/>
    <property type="match status" value="1"/>
</dbReference>
<accession>A0ABP8HW35</accession>
<keyword evidence="5" id="KW-1185">Reference proteome</keyword>
<dbReference type="InterPro" id="IPR050109">
    <property type="entry name" value="HTH-type_TetR-like_transc_reg"/>
</dbReference>
<sequence length="226" mass="25551">MTESPPAAAARRRPRNAQATRDRILRIASKEFAARGYDGARIDAIVARCKISKNLVYHYFASKEALFLEVMERAYGAMRERQNELALTGEDPVHDMRELVLKTTQHFIDQPDFLLLLSTENLHKAVHIRKSKRISAMFNPLRNLLAEVLEKGKEKGVFRQDADWVDLYVSISGLGSYFVTNRYTLSYVLDVDLGAPERVARRPALVADMVISYLCDTGGGRGQPHD</sequence>
<comment type="caution">
    <text evidence="4">The sequence shown here is derived from an EMBL/GenBank/DDBJ whole genome shotgun (WGS) entry which is preliminary data.</text>
</comment>
<name>A0ABP8HW35_9BURK</name>
<feature type="DNA-binding region" description="H-T-H motif" evidence="2">
    <location>
        <begin position="41"/>
        <end position="60"/>
    </location>
</feature>
<dbReference type="InterPro" id="IPR001647">
    <property type="entry name" value="HTH_TetR"/>
</dbReference>
<dbReference type="InterPro" id="IPR009057">
    <property type="entry name" value="Homeodomain-like_sf"/>
</dbReference>
<dbReference type="PANTHER" id="PTHR30328:SF54">
    <property type="entry name" value="HTH-TYPE TRANSCRIPTIONAL REPRESSOR SCO4008"/>
    <property type="match status" value="1"/>
</dbReference>
<proteinExistence type="predicted"/>
<organism evidence="4 5">
    <name type="scientific">Variovorax defluvii</name>
    <dbReference type="NCBI Taxonomy" id="913761"/>
    <lineage>
        <taxon>Bacteria</taxon>
        <taxon>Pseudomonadati</taxon>
        <taxon>Pseudomonadota</taxon>
        <taxon>Betaproteobacteria</taxon>
        <taxon>Burkholderiales</taxon>
        <taxon>Comamonadaceae</taxon>
        <taxon>Variovorax</taxon>
    </lineage>
</organism>
<protein>
    <submittedName>
        <fullName evidence="4">TetR/AcrR family transcriptional regulator</fullName>
    </submittedName>
</protein>
<evidence type="ECO:0000313" key="4">
    <source>
        <dbReference type="EMBL" id="GAA4345849.1"/>
    </source>
</evidence>
<evidence type="ECO:0000256" key="1">
    <source>
        <dbReference type="ARBA" id="ARBA00023125"/>
    </source>
</evidence>
<gene>
    <name evidence="4" type="ORF">GCM10023165_30250</name>
</gene>
<reference evidence="5" key="1">
    <citation type="journal article" date="2019" name="Int. J. Syst. Evol. Microbiol.">
        <title>The Global Catalogue of Microorganisms (GCM) 10K type strain sequencing project: providing services to taxonomists for standard genome sequencing and annotation.</title>
        <authorList>
            <consortium name="The Broad Institute Genomics Platform"/>
            <consortium name="The Broad Institute Genome Sequencing Center for Infectious Disease"/>
            <person name="Wu L."/>
            <person name="Ma J."/>
        </authorList>
    </citation>
    <scope>NUCLEOTIDE SEQUENCE [LARGE SCALE GENOMIC DNA]</scope>
    <source>
        <strain evidence="5">JCM 17804</strain>
    </source>
</reference>
<keyword evidence="1 2" id="KW-0238">DNA-binding</keyword>
<evidence type="ECO:0000313" key="5">
    <source>
        <dbReference type="Proteomes" id="UP001500975"/>
    </source>
</evidence>
<dbReference type="Proteomes" id="UP001500975">
    <property type="component" value="Unassembled WGS sequence"/>
</dbReference>
<dbReference type="InterPro" id="IPR036271">
    <property type="entry name" value="Tet_transcr_reg_TetR-rel_C_sf"/>
</dbReference>
<dbReference type="InterPro" id="IPR041474">
    <property type="entry name" value="NicS_C"/>
</dbReference>
<evidence type="ECO:0000256" key="2">
    <source>
        <dbReference type="PROSITE-ProRule" id="PRU00335"/>
    </source>
</evidence>
<dbReference type="SUPFAM" id="SSF46689">
    <property type="entry name" value="Homeodomain-like"/>
    <property type="match status" value="1"/>
</dbReference>
<evidence type="ECO:0000259" key="3">
    <source>
        <dbReference type="PROSITE" id="PS50977"/>
    </source>
</evidence>
<dbReference type="PANTHER" id="PTHR30328">
    <property type="entry name" value="TRANSCRIPTIONAL REPRESSOR"/>
    <property type="match status" value="1"/>
</dbReference>
<dbReference type="EMBL" id="BAABGJ010000028">
    <property type="protein sequence ID" value="GAA4345849.1"/>
    <property type="molecule type" value="Genomic_DNA"/>
</dbReference>